<proteinExistence type="predicted"/>
<gene>
    <name evidence="3" type="ORF">JOF29_002790</name>
</gene>
<reference evidence="3 4" key="1">
    <citation type="submission" date="2021-03" db="EMBL/GenBank/DDBJ databases">
        <title>Sequencing the genomes of 1000 actinobacteria strains.</title>
        <authorList>
            <person name="Klenk H.-P."/>
        </authorList>
    </citation>
    <scope>NUCLEOTIDE SEQUENCE [LARGE SCALE GENOMIC DNA]</scope>
    <source>
        <strain evidence="3 4">DSM 18824</strain>
    </source>
</reference>
<dbReference type="Gene3D" id="3.40.1360.10">
    <property type="match status" value="1"/>
</dbReference>
<evidence type="ECO:0000256" key="1">
    <source>
        <dbReference type="SAM" id="MobiDB-lite"/>
    </source>
</evidence>
<dbReference type="Pfam" id="PF13155">
    <property type="entry name" value="Toprim_2"/>
    <property type="match status" value="1"/>
</dbReference>
<feature type="region of interest" description="Disordered" evidence="1">
    <location>
        <begin position="327"/>
        <end position="358"/>
    </location>
</feature>
<dbReference type="RefSeq" id="WP_209694578.1">
    <property type="nucleotide sequence ID" value="NZ_BAAAVU010000013.1"/>
</dbReference>
<keyword evidence="4" id="KW-1185">Reference proteome</keyword>
<name>A0ABS4UJ71_9ACTN</name>
<dbReference type="Gene3D" id="3.90.980.10">
    <property type="entry name" value="DNA primase, catalytic core, N-terminal domain"/>
    <property type="match status" value="1"/>
</dbReference>
<evidence type="ECO:0000313" key="4">
    <source>
        <dbReference type="Proteomes" id="UP000755585"/>
    </source>
</evidence>
<dbReference type="Pfam" id="PF08275">
    <property type="entry name" value="DNAG_N"/>
    <property type="match status" value="1"/>
</dbReference>
<comment type="caution">
    <text evidence="3">The sequence shown here is derived from an EMBL/GenBank/DDBJ whole genome shotgun (WGS) entry which is preliminary data.</text>
</comment>
<dbReference type="PANTHER" id="PTHR30313">
    <property type="entry name" value="DNA PRIMASE"/>
    <property type="match status" value="1"/>
</dbReference>
<dbReference type="InterPro" id="IPR037068">
    <property type="entry name" value="DNA_primase_core_N_sf"/>
</dbReference>
<accession>A0ABS4UJ71</accession>
<dbReference type="Proteomes" id="UP000755585">
    <property type="component" value="Unassembled WGS sequence"/>
</dbReference>
<evidence type="ECO:0000313" key="3">
    <source>
        <dbReference type="EMBL" id="MBP2351707.1"/>
    </source>
</evidence>
<dbReference type="InterPro" id="IPR050219">
    <property type="entry name" value="DnaG_primase"/>
</dbReference>
<keyword evidence="3" id="KW-0808">Transferase</keyword>
<dbReference type="PANTHER" id="PTHR30313:SF2">
    <property type="entry name" value="DNA PRIMASE"/>
    <property type="match status" value="1"/>
</dbReference>
<evidence type="ECO:0000259" key="2">
    <source>
        <dbReference type="Pfam" id="PF08275"/>
    </source>
</evidence>
<keyword evidence="3" id="KW-0548">Nucleotidyltransferase</keyword>
<dbReference type="SUPFAM" id="SSF56731">
    <property type="entry name" value="DNA primase core"/>
    <property type="match status" value="1"/>
</dbReference>
<sequence>MKSRLYAAHAEASSFYRRQLVESPGGWAAGHLRSRGLGAVLASESDWQVGYAPDGWSRLVGHLRKAGFDDVEIVAAGLAFVTSNGYLVDRFRDRIMFVAHDVEVRPVGFIGRSDSNRLRYLNTRNTEIYTKARTLIGVDSQVERLRSGAVPVFVEGPMDAPAVGLAGERWAGLACGGTAITREQAVMARWNARTGKVVVALDGDLGGRTGAVRSLPVLSEVFDEVLFARLPDKQDPAALHAVGGGRLNEALGSAIPLADFAIEVELTKWGNVLDHLSGQVNAVRAVAPLVASLPAGRVAAAVARLARAVDLDEEVVSNEVVAAVDRGQRQGRQARNRRPAGGPVVAAEVEQLDCSRSP</sequence>
<protein>
    <submittedName>
        <fullName evidence="3">DNA primase</fullName>
        <ecNumber evidence="3">2.7.7.-</ecNumber>
    </submittedName>
</protein>
<dbReference type="EC" id="2.7.7.-" evidence="3"/>
<feature type="domain" description="DNA primase DNAG catalytic core N-terminal" evidence="2">
    <location>
        <begin position="15"/>
        <end position="140"/>
    </location>
</feature>
<dbReference type="EMBL" id="JAGINT010000001">
    <property type="protein sequence ID" value="MBP2351707.1"/>
    <property type="molecule type" value="Genomic_DNA"/>
</dbReference>
<dbReference type="InterPro" id="IPR013264">
    <property type="entry name" value="DNAG_N"/>
</dbReference>
<dbReference type="GO" id="GO:0016779">
    <property type="term" value="F:nucleotidyltransferase activity"/>
    <property type="evidence" value="ECO:0007669"/>
    <property type="project" value="UniProtKB-KW"/>
</dbReference>
<organism evidence="3 4">
    <name type="scientific">Kribbella aluminosa</name>
    <dbReference type="NCBI Taxonomy" id="416017"/>
    <lineage>
        <taxon>Bacteria</taxon>
        <taxon>Bacillati</taxon>
        <taxon>Actinomycetota</taxon>
        <taxon>Actinomycetes</taxon>
        <taxon>Propionibacteriales</taxon>
        <taxon>Kribbellaceae</taxon>
        <taxon>Kribbella</taxon>
    </lineage>
</organism>